<organism evidence="2 3">
    <name type="scientific">marine gamma proteobacterium HTCC2143</name>
    <dbReference type="NCBI Taxonomy" id="247633"/>
    <lineage>
        <taxon>Bacteria</taxon>
        <taxon>Pseudomonadati</taxon>
        <taxon>Pseudomonadota</taxon>
        <taxon>Gammaproteobacteria</taxon>
        <taxon>Cellvibrionales</taxon>
        <taxon>Spongiibacteraceae</taxon>
        <taxon>BD1-7 clade</taxon>
    </lineage>
</organism>
<dbReference type="Pfam" id="PF00144">
    <property type="entry name" value="Beta-lactamase"/>
    <property type="match status" value="1"/>
</dbReference>
<dbReference type="STRING" id="247633.GP2143_12731"/>
<evidence type="ECO:0000259" key="1">
    <source>
        <dbReference type="Pfam" id="PF00144"/>
    </source>
</evidence>
<reference evidence="2 3" key="1">
    <citation type="journal article" date="2010" name="J. Bacteriol.">
        <title>Genome sequence of the oligotrophic marine Gammaproteobacterium HTCC2143, isolated from the Oregon Coast.</title>
        <authorList>
            <person name="Oh H.M."/>
            <person name="Kang I."/>
            <person name="Ferriera S."/>
            <person name="Giovannoni S.J."/>
            <person name="Cho J.C."/>
        </authorList>
    </citation>
    <scope>NUCLEOTIDE SEQUENCE [LARGE SCALE GENOMIC DNA]</scope>
    <source>
        <strain evidence="2 3">HTCC2143</strain>
    </source>
</reference>
<dbReference type="eggNOG" id="COG1680">
    <property type="taxonomic scope" value="Bacteria"/>
</dbReference>
<keyword evidence="3" id="KW-1185">Reference proteome</keyword>
<dbReference type="Gene3D" id="3.40.710.10">
    <property type="entry name" value="DD-peptidase/beta-lactamase superfamily"/>
    <property type="match status" value="1"/>
</dbReference>
<evidence type="ECO:0000313" key="3">
    <source>
        <dbReference type="Proteomes" id="UP000004931"/>
    </source>
</evidence>
<accession>A0Y7L6</accession>
<dbReference type="OrthoDB" id="5705574at2"/>
<dbReference type="SUPFAM" id="SSF56601">
    <property type="entry name" value="beta-lactamase/transpeptidase-like"/>
    <property type="match status" value="1"/>
</dbReference>
<evidence type="ECO:0000313" key="2">
    <source>
        <dbReference type="EMBL" id="EAW32120.1"/>
    </source>
</evidence>
<protein>
    <submittedName>
        <fullName evidence="2">Putative esterase</fullName>
    </submittedName>
</protein>
<proteinExistence type="predicted"/>
<dbReference type="InterPro" id="IPR012338">
    <property type="entry name" value="Beta-lactam/transpept-like"/>
</dbReference>
<comment type="caution">
    <text evidence="2">The sequence shown here is derived from an EMBL/GenBank/DDBJ whole genome shotgun (WGS) entry which is preliminary data.</text>
</comment>
<dbReference type="InterPro" id="IPR001466">
    <property type="entry name" value="Beta-lactam-related"/>
</dbReference>
<sequence length="429" mass="46540">MSRQEQVMLHSYETLNYHRQKSRLGELADRCRVNTGTPIITQQALLLMNIEIYGHVAPGFDKVKDAFAANWQGIEVGACLSVVHQGETIIDLWAGFQDQACTKAWQRDTLVNVYSTTKGLSSIAIAHLADRGLLDYEARMIDYWPEFGAQGKDTLTVAQVLSHLGGLCGVSEPLSVSDLYNWQKMTQLLAAQKPLWELGDEAGYHAVTWGYLPGELFLRITGKSMGQYFHEHIAGPLNADCFIGLPSSELHRVAELVGPNRARIQPPATDSTPSAPPLYAAAMLNPSIRPYKDASSNEWRMAEIAAANGQANARGIALVYGMMANGGKMAGVNFISTDGIATACQLEKEDGIDLVTGVPMRRARGFMLGVDGAYGPNEKAFGHAGAGGSLGFADPENNIAFGYAMNQMQADPNATPRSRLLVDALYQCL</sequence>
<dbReference type="Proteomes" id="UP000004931">
    <property type="component" value="Unassembled WGS sequence"/>
</dbReference>
<dbReference type="PANTHER" id="PTHR43319:SF3">
    <property type="entry name" value="BETA-LACTAMASE-RELATED DOMAIN-CONTAINING PROTEIN"/>
    <property type="match status" value="1"/>
</dbReference>
<name>A0Y7L6_9GAMM</name>
<gene>
    <name evidence="2" type="ORF">GP2143_12731</name>
</gene>
<dbReference type="AlphaFoldDB" id="A0Y7L6"/>
<dbReference type="PANTHER" id="PTHR43319">
    <property type="entry name" value="BETA-LACTAMASE-RELATED"/>
    <property type="match status" value="1"/>
</dbReference>
<dbReference type="EMBL" id="AAVT01000001">
    <property type="protein sequence ID" value="EAW32120.1"/>
    <property type="molecule type" value="Genomic_DNA"/>
</dbReference>
<feature type="domain" description="Beta-lactamase-related" evidence="1">
    <location>
        <begin position="75"/>
        <end position="423"/>
    </location>
</feature>
<dbReference type="InterPro" id="IPR052907">
    <property type="entry name" value="Beta-lactamase/esterase"/>
</dbReference>